<reference evidence="3" key="2">
    <citation type="submission" date="2023-06" db="EMBL/GenBank/DDBJ databases">
        <authorList>
            <consortium name="Lawrence Berkeley National Laboratory"/>
            <person name="Haridas S."/>
            <person name="Hensen N."/>
            <person name="Bonometti L."/>
            <person name="Westerberg I."/>
            <person name="Brannstrom I.O."/>
            <person name="Guillou S."/>
            <person name="Cros-Aarteil S."/>
            <person name="Calhoun S."/>
            <person name="Kuo A."/>
            <person name="Mondo S."/>
            <person name="Pangilinan J."/>
            <person name="Riley R."/>
            <person name="Labutti K."/>
            <person name="Andreopoulos B."/>
            <person name="Lipzen A."/>
            <person name="Chen C."/>
            <person name="Yanf M."/>
            <person name="Daum C."/>
            <person name="Ng V."/>
            <person name="Clum A."/>
            <person name="Steindorff A."/>
            <person name="Ohm R."/>
            <person name="Martin F."/>
            <person name="Silar P."/>
            <person name="Natvig D."/>
            <person name="Lalanne C."/>
            <person name="Gautier V."/>
            <person name="Ament-Velasquez S.L."/>
            <person name="Kruys A."/>
            <person name="Hutchinson M.I."/>
            <person name="Powell A.J."/>
            <person name="Barry K."/>
            <person name="Miller A.N."/>
            <person name="Grigoriev I.V."/>
            <person name="Debuchy R."/>
            <person name="Gladieux P."/>
            <person name="Thoren M.H."/>
            <person name="Johannesson H."/>
        </authorList>
    </citation>
    <scope>NUCLEOTIDE SEQUENCE</scope>
    <source>
        <strain evidence="3">CBS 955.72</strain>
    </source>
</reference>
<evidence type="ECO:0000313" key="4">
    <source>
        <dbReference type="Proteomes" id="UP001275084"/>
    </source>
</evidence>
<dbReference type="GO" id="GO:0008270">
    <property type="term" value="F:zinc ion binding"/>
    <property type="evidence" value="ECO:0007669"/>
    <property type="project" value="UniProtKB-KW"/>
</dbReference>
<proteinExistence type="predicted"/>
<keyword evidence="3" id="KW-0862">Zinc</keyword>
<keyword evidence="4" id="KW-1185">Reference proteome</keyword>
<protein>
    <submittedName>
        <fullName evidence="3">C2H2 type zinc-finger-domain-containing protein</fullName>
    </submittedName>
</protein>
<dbReference type="InterPro" id="IPR041661">
    <property type="entry name" value="ZN622/Rei1/Reh1_Znf-C2H2"/>
</dbReference>
<dbReference type="InterPro" id="IPR040025">
    <property type="entry name" value="Znf622/Rei1/Reh1"/>
</dbReference>
<keyword evidence="3" id="KW-0479">Metal-binding</keyword>
<comment type="caution">
    <text evidence="3">The sequence shown here is derived from an EMBL/GenBank/DDBJ whole genome shotgun (WGS) entry which is preliminary data.</text>
</comment>
<dbReference type="PANTHER" id="PTHR13182">
    <property type="entry name" value="ZINC FINGER PROTEIN 622"/>
    <property type="match status" value="1"/>
</dbReference>
<dbReference type="PROSITE" id="PS00028">
    <property type="entry name" value="ZINC_FINGER_C2H2_1"/>
    <property type="match status" value="1"/>
</dbReference>
<dbReference type="PANTHER" id="PTHR13182:SF8">
    <property type="entry name" value="CYTOPLASMIC 60S SUBUNIT BIOGENESIS FACTOR ZNF622"/>
    <property type="match status" value="1"/>
</dbReference>
<sequence>MASTSTFKLSAKQCGACNASFDSDDDRRAHSKTQWHVENLRRRVAGLSSLAAPAVSLPTQDAGSKSPGAGDNTEEELSSSSDESVTENSDPKPTKFIAEQCLFCNETCDTFDDSMLHMQKAHGLFIRDLDHLAVDLETLVRYLHLVIFGYRECLYCQSQRRTVEAVQQHMSGKSHCKLNLQDPESEYRDFFDFTQNPSPNPDDDENTDRLEPIIPGSSNLVSHVDSDSARLPSGRIVSHRTAGQAGRQQHRSRSQHTSSAATPAALTPDMPGANPDSTTADTQSLHVATRQEKRGGSLAGQLAKLSVNDRASLVHLSSAEQRSVLTTRIKQADKARRVELRHRSRVEMLGNKTLMKHFLPDVPGPKNG</sequence>
<dbReference type="GO" id="GO:0030687">
    <property type="term" value="C:preribosome, large subunit precursor"/>
    <property type="evidence" value="ECO:0007669"/>
    <property type="project" value="TreeGrafter"/>
</dbReference>
<organism evidence="3 4">
    <name type="scientific">Lasiosphaeria hispida</name>
    <dbReference type="NCBI Taxonomy" id="260671"/>
    <lineage>
        <taxon>Eukaryota</taxon>
        <taxon>Fungi</taxon>
        <taxon>Dikarya</taxon>
        <taxon>Ascomycota</taxon>
        <taxon>Pezizomycotina</taxon>
        <taxon>Sordariomycetes</taxon>
        <taxon>Sordariomycetidae</taxon>
        <taxon>Sordariales</taxon>
        <taxon>Lasiosphaeriaceae</taxon>
        <taxon>Lasiosphaeria</taxon>
    </lineage>
</organism>
<keyword evidence="3" id="KW-0863">Zinc-finger</keyword>
<feature type="compositionally biased region" description="Polar residues" evidence="1">
    <location>
        <begin position="275"/>
        <end position="286"/>
    </location>
</feature>
<accession>A0AAJ0HQJ2</accession>
<feature type="compositionally biased region" description="Low complexity" evidence="1">
    <location>
        <begin position="78"/>
        <end position="88"/>
    </location>
</feature>
<dbReference type="GO" id="GO:0042273">
    <property type="term" value="P:ribosomal large subunit biogenesis"/>
    <property type="evidence" value="ECO:0007669"/>
    <property type="project" value="TreeGrafter"/>
</dbReference>
<reference evidence="3" key="1">
    <citation type="journal article" date="2023" name="Mol. Phylogenet. Evol.">
        <title>Genome-scale phylogeny and comparative genomics of the fungal order Sordariales.</title>
        <authorList>
            <person name="Hensen N."/>
            <person name="Bonometti L."/>
            <person name="Westerberg I."/>
            <person name="Brannstrom I.O."/>
            <person name="Guillou S."/>
            <person name="Cros-Aarteil S."/>
            <person name="Calhoun S."/>
            <person name="Haridas S."/>
            <person name="Kuo A."/>
            <person name="Mondo S."/>
            <person name="Pangilinan J."/>
            <person name="Riley R."/>
            <person name="LaButti K."/>
            <person name="Andreopoulos B."/>
            <person name="Lipzen A."/>
            <person name="Chen C."/>
            <person name="Yan M."/>
            <person name="Daum C."/>
            <person name="Ng V."/>
            <person name="Clum A."/>
            <person name="Steindorff A."/>
            <person name="Ohm R.A."/>
            <person name="Martin F."/>
            <person name="Silar P."/>
            <person name="Natvig D.O."/>
            <person name="Lalanne C."/>
            <person name="Gautier V."/>
            <person name="Ament-Velasquez S.L."/>
            <person name="Kruys A."/>
            <person name="Hutchinson M.I."/>
            <person name="Powell A.J."/>
            <person name="Barry K."/>
            <person name="Miller A.N."/>
            <person name="Grigoriev I.V."/>
            <person name="Debuchy R."/>
            <person name="Gladieux P."/>
            <person name="Hiltunen Thoren M."/>
            <person name="Johannesson H."/>
        </authorList>
    </citation>
    <scope>NUCLEOTIDE SEQUENCE</scope>
    <source>
        <strain evidence="3">CBS 955.72</strain>
    </source>
</reference>
<name>A0AAJ0HQJ2_9PEZI</name>
<feature type="region of interest" description="Disordered" evidence="1">
    <location>
        <begin position="190"/>
        <end position="296"/>
    </location>
</feature>
<dbReference type="InterPro" id="IPR013087">
    <property type="entry name" value="Znf_C2H2_type"/>
</dbReference>
<feature type="region of interest" description="Disordered" evidence="1">
    <location>
        <begin position="53"/>
        <end position="91"/>
    </location>
</feature>
<dbReference type="EMBL" id="JAUIQD010000002">
    <property type="protein sequence ID" value="KAK3359621.1"/>
    <property type="molecule type" value="Genomic_DNA"/>
</dbReference>
<feature type="domain" description="C2H2-type" evidence="2">
    <location>
        <begin position="14"/>
        <end position="36"/>
    </location>
</feature>
<gene>
    <name evidence="3" type="ORF">B0T25DRAFT_103880</name>
</gene>
<evidence type="ECO:0000259" key="2">
    <source>
        <dbReference type="PROSITE" id="PS00028"/>
    </source>
</evidence>
<dbReference type="Pfam" id="PF12756">
    <property type="entry name" value="zf-C2H2_2"/>
    <property type="match status" value="1"/>
</dbReference>
<dbReference type="Proteomes" id="UP001275084">
    <property type="component" value="Unassembled WGS sequence"/>
</dbReference>
<feature type="compositionally biased region" description="Low complexity" evidence="1">
    <location>
        <begin position="255"/>
        <end position="268"/>
    </location>
</feature>
<dbReference type="AlphaFoldDB" id="A0AAJ0HQJ2"/>
<evidence type="ECO:0000256" key="1">
    <source>
        <dbReference type="SAM" id="MobiDB-lite"/>
    </source>
</evidence>
<evidence type="ECO:0000313" key="3">
    <source>
        <dbReference type="EMBL" id="KAK3359621.1"/>
    </source>
</evidence>